<dbReference type="AlphaFoldDB" id="A0A4Y8KZS5"/>
<evidence type="ECO:0000256" key="9">
    <source>
        <dbReference type="SAM" id="Phobius"/>
    </source>
</evidence>
<reference evidence="11 12" key="1">
    <citation type="submission" date="2019-03" db="EMBL/GenBank/DDBJ databases">
        <title>San Antonio Military Medical Center submission to MRSN (WRAIR), pending publication.</title>
        <authorList>
            <person name="Blyth D.M."/>
            <person name="Mccarthy S.L."/>
            <person name="Schall S.E."/>
            <person name="Stam J.A."/>
            <person name="Ong A.C."/>
            <person name="Mcgann P.T."/>
        </authorList>
    </citation>
    <scope>NUCLEOTIDE SEQUENCE [LARGE SCALE GENOMIC DNA]</scope>
    <source>
        <strain evidence="11 12">MRSN571793</strain>
    </source>
</reference>
<organism evidence="11 12">
    <name type="scientific">Dysgonomonas capnocytophagoides</name>
    <dbReference type="NCBI Taxonomy" id="45254"/>
    <lineage>
        <taxon>Bacteria</taxon>
        <taxon>Pseudomonadati</taxon>
        <taxon>Bacteroidota</taxon>
        <taxon>Bacteroidia</taxon>
        <taxon>Bacteroidales</taxon>
        <taxon>Dysgonomonadaceae</taxon>
        <taxon>Dysgonomonas</taxon>
    </lineage>
</organism>
<proteinExistence type="inferred from homology"/>
<dbReference type="InterPro" id="IPR025669">
    <property type="entry name" value="AAA_dom"/>
</dbReference>
<accession>A0A4Y8KZS5</accession>
<dbReference type="GO" id="GO:0004715">
    <property type="term" value="F:non-membrane spanning protein tyrosine kinase activity"/>
    <property type="evidence" value="ECO:0007669"/>
    <property type="project" value="UniProtKB-EC"/>
</dbReference>
<evidence type="ECO:0000256" key="3">
    <source>
        <dbReference type="ARBA" id="ARBA00022679"/>
    </source>
</evidence>
<dbReference type="EC" id="2.7.10.2" evidence="2"/>
<dbReference type="SUPFAM" id="SSF52540">
    <property type="entry name" value="P-loop containing nucleoside triphosphate hydrolases"/>
    <property type="match status" value="1"/>
</dbReference>
<keyword evidence="9" id="KW-0812">Transmembrane</keyword>
<keyword evidence="5 11" id="KW-0418">Kinase</keyword>
<sequence>MEQSLNKPNDFGTDPYFDEIQAKTKFSFDFVLWFYRILKYWYLFILSLALFLGYAYLKNKSWTPLYRSSATLMMEPRGNNGVAMGSVQLGSLVQSSVNQQMILNSYDMVVRTVGKLPQMRVDYFLKTKFKTENLYGMTPISIEAKYVAPSAYSIVFEIEPINADKCRIFYPGSESTPPFSMEVPYNQFVQESRFYIKINKTDRFTPNFTPFSFRFISKEELIGRYTGRTSSGYQREGSTALAVSIFGTSPLQDVDFLRALLKEFEDYNLTLKNEAADRTIAFIDRQMALISDSLQQSETTFKRFQDETGLYKIEGGDKRLERNDILTAMAENKAQEDIILRLTDEIKSSILNSTELVSPNAFGINEPKLSQSIADYNNIIKKLASMGEAHPLYSKSEQSMNSLRIKILEDLRTAQDKIQEKKELLNASLSSVETEMTTLPAQEREYARYEKVYKVNDAYYTYLRNKRYEATIQKASNIPDNFVLEEPRQMGGPINGDEKNKTYTFYLAIGLAIPLIFVICKEELFNYAISTKEDCERLSSLPVIGTIENISKKMPSGNTTLVKNFPKSSFAESFRNMRIRLEYMAQKETGISLLVTSAEPGDGKTFIAGNIASVYQLTGRRVVLIDFDLRRPSVAKLLNTQTKKGVSNFLIGQVSLDEITITHPEYEFDVITAGTLPPNPSELIKTKKTRDLIEYLKTRYDYVIVDCSPIGLVSDAYILSKYVDTTLFVVRRAKTNKAFFKSVVNQMRNDGLEHVALVFNDVKGREGYYGTSRYYGDKSYYLKRNSYYHDDYFEK</sequence>
<comment type="catalytic activity">
    <reaction evidence="8">
        <text>L-tyrosyl-[protein] + ATP = O-phospho-L-tyrosyl-[protein] + ADP + H(+)</text>
        <dbReference type="Rhea" id="RHEA:10596"/>
        <dbReference type="Rhea" id="RHEA-COMP:10136"/>
        <dbReference type="Rhea" id="RHEA-COMP:20101"/>
        <dbReference type="ChEBI" id="CHEBI:15378"/>
        <dbReference type="ChEBI" id="CHEBI:30616"/>
        <dbReference type="ChEBI" id="CHEBI:46858"/>
        <dbReference type="ChEBI" id="CHEBI:61978"/>
        <dbReference type="ChEBI" id="CHEBI:456216"/>
        <dbReference type="EC" id="2.7.10.2"/>
    </reaction>
</comment>
<feature type="domain" description="AAA" evidence="10">
    <location>
        <begin position="601"/>
        <end position="710"/>
    </location>
</feature>
<dbReference type="PANTHER" id="PTHR32309:SF13">
    <property type="entry name" value="FERRIC ENTEROBACTIN TRANSPORT PROTEIN FEPE"/>
    <property type="match status" value="1"/>
</dbReference>
<evidence type="ECO:0000259" key="10">
    <source>
        <dbReference type="Pfam" id="PF13614"/>
    </source>
</evidence>
<dbReference type="InterPro" id="IPR005702">
    <property type="entry name" value="Wzc-like_C"/>
</dbReference>
<name>A0A4Y8KZS5_9BACT</name>
<dbReference type="CDD" id="cd05387">
    <property type="entry name" value="BY-kinase"/>
    <property type="match status" value="1"/>
</dbReference>
<dbReference type="InterPro" id="IPR027417">
    <property type="entry name" value="P-loop_NTPase"/>
</dbReference>
<dbReference type="GO" id="GO:0005524">
    <property type="term" value="F:ATP binding"/>
    <property type="evidence" value="ECO:0007669"/>
    <property type="project" value="UniProtKB-KW"/>
</dbReference>
<dbReference type="EMBL" id="SOML01000009">
    <property type="protein sequence ID" value="TFD95021.1"/>
    <property type="molecule type" value="Genomic_DNA"/>
</dbReference>
<dbReference type="NCBIfam" id="TIGR01007">
    <property type="entry name" value="eps_fam"/>
    <property type="match status" value="1"/>
</dbReference>
<comment type="caution">
    <text evidence="11">The sequence shown here is derived from an EMBL/GenBank/DDBJ whole genome shotgun (WGS) entry which is preliminary data.</text>
</comment>
<feature type="transmembrane region" description="Helical" evidence="9">
    <location>
        <begin position="40"/>
        <end position="57"/>
    </location>
</feature>
<dbReference type="Gene3D" id="3.40.50.300">
    <property type="entry name" value="P-loop containing nucleotide triphosphate hydrolases"/>
    <property type="match status" value="1"/>
</dbReference>
<evidence type="ECO:0000256" key="7">
    <source>
        <dbReference type="ARBA" id="ARBA00023137"/>
    </source>
</evidence>
<dbReference type="Pfam" id="PF13614">
    <property type="entry name" value="AAA_31"/>
    <property type="match status" value="1"/>
</dbReference>
<keyword evidence="12" id="KW-1185">Reference proteome</keyword>
<keyword evidence="6" id="KW-0067">ATP-binding</keyword>
<keyword evidence="9" id="KW-0472">Membrane</keyword>
<dbReference type="STRING" id="1121485.GCA_000426485_02058"/>
<evidence type="ECO:0000256" key="5">
    <source>
        <dbReference type="ARBA" id="ARBA00022777"/>
    </source>
</evidence>
<gene>
    <name evidence="11" type="ORF">E2605_14470</name>
</gene>
<dbReference type="PANTHER" id="PTHR32309">
    <property type="entry name" value="TYROSINE-PROTEIN KINASE"/>
    <property type="match status" value="1"/>
</dbReference>
<keyword evidence="4" id="KW-0547">Nucleotide-binding</keyword>
<evidence type="ECO:0000313" key="12">
    <source>
        <dbReference type="Proteomes" id="UP000297861"/>
    </source>
</evidence>
<comment type="similarity">
    <text evidence="1">Belongs to the CpsD/CapB family.</text>
</comment>
<dbReference type="RefSeq" id="WP_134436974.1">
    <property type="nucleotide sequence ID" value="NZ_SOML01000009.1"/>
</dbReference>
<keyword evidence="3 11" id="KW-0808">Transferase</keyword>
<dbReference type="Proteomes" id="UP000297861">
    <property type="component" value="Unassembled WGS sequence"/>
</dbReference>
<keyword evidence="7" id="KW-0829">Tyrosine-protein kinase</keyword>
<keyword evidence="9" id="KW-1133">Transmembrane helix</keyword>
<evidence type="ECO:0000256" key="6">
    <source>
        <dbReference type="ARBA" id="ARBA00022840"/>
    </source>
</evidence>
<evidence type="ECO:0000313" key="11">
    <source>
        <dbReference type="EMBL" id="TFD95021.1"/>
    </source>
</evidence>
<dbReference type="OrthoDB" id="9794577at2"/>
<evidence type="ECO:0000256" key="2">
    <source>
        <dbReference type="ARBA" id="ARBA00011903"/>
    </source>
</evidence>
<dbReference type="InterPro" id="IPR050445">
    <property type="entry name" value="Bact_polysacc_biosynth/exp"/>
</dbReference>
<evidence type="ECO:0000256" key="4">
    <source>
        <dbReference type="ARBA" id="ARBA00022741"/>
    </source>
</evidence>
<evidence type="ECO:0000256" key="1">
    <source>
        <dbReference type="ARBA" id="ARBA00007316"/>
    </source>
</evidence>
<evidence type="ECO:0000256" key="8">
    <source>
        <dbReference type="ARBA" id="ARBA00051245"/>
    </source>
</evidence>
<dbReference type="GO" id="GO:0005886">
    <property type="term" value="C:plasma membrane"/>
    <property type="evidence" value="ECO:0007669"/>
    <property type="project" value="TreeGrafter"/>
</dbReference>
<protein>
    <recommendedName>
        <fullName evidence="2">non-specific protein-tyrosine kinase</fullName>
        <ecNumber evidence="2">2.7.10.2</ecNumber>
    </recommendedName>
</protein>